<dbReference type="InterPro" id="IPR050953">
    <property type="entry name" value="N4_N6_ade-DNA_methylase"/>
</dbReference>
<evidence type="ECO:0000256" key="2">
    <source>
        <dbReference type="ARBA" id="ARBA00022603"/>
    </source>
</evidence>
<dbReference type="Proteomes" id="UP001597391">
    <property type="component" value="Unassembled WGS sequence"/>
</dbReference>
<dbReference type="SUPFAM" id="SSF53335">
    <property type="entry name" value="S-adenosyl-L-methionine-dependent methyltransferases"/>
    <property type="match status" value="1"/>
</dbReference>
<evidence type="ECO:0000313" key="8">
    <source>
        <dbReference type="Proteomes" id="UP001597391"/>
    </source>
</evidence>
<comment type="caution">
    <text evidence="7">The sequence shown here is derived from an EMBL/GenBank/DDBJ whole genome shotgun (WGS) entry which is preliminary data.</text>
</comment>
<organism evidence="7 8">
    <name type="scientific">Populibacterium corticicola</name>
    <dbReference type="NCBI Taxonomy" id="1812826"/>
    <lineage>
        <taxon>Bacteria</taxon>
        <taxon>Bacillati</taxon>
        <taxon>Actinomycetota</taxon>
        <taxon>Actinomycetes</taxon>
        <taxon>Micrococcales</taxon>
        <taxon>Jonesiaceae</taxon>
        <taxon>Populibacterium</taxon>
    </lineage>
</organism>
<protein>
    <recommendedName>
        <fullName evidence="1">site-specific DNA-methyltransferase (adenine-specific)</fullName>
        <ecNumber evidence="1">2.1.1.72</ecNumber>
    </recommendedName>
</protein>
<dbReference type="PROSITE" id="PS00092">
    <property type="entry name" value="N6_MTASE"/>
    <property type="match status" value="1"/>
</dbReference>
<evidence type="ECO:0000259" key="6">
    <source>
        <dbReference type="Pfam" id="PF07669"/>
    </source>
</evidence>
<comment type="catalytic activity">
    <reaction evidence="5">
        <text>a 2'-deoxyadenosine in DNA + S-adenosyl-L-methionine = an N(6)-methyl-2'-deoxyadenosine in DNA + S-adenosyl-L-homocysteine + H(+)</text>
        <dbReference type="Rhea" id="RHEA:15197"/>
        <dbReference type="Rhea" id="RHEA-COMP:12418"/>
        <dbReference type="Rhea" id="RHEA-COMP:12419"/>
        <dbReference type="ChEBI" id="CHEBI:15378"/>
        <dbReference type="ChEBI" id="CHEBI:57856"/>
        <dbReference type="ChEBI" id="CHEBI:59789"/>
        <dbReference type="ChEBI" id="CHEBI:90615"/>
        <dbReference type="ChEBI" id="CHEBI:90616"/>
        <dbReference type="EC" id="2.1.1.72"/>
    </reaction>
</comment>
<proteinExistence type="predicted"/>
<dbReference type="InterPro" id="IPR011639">
    <property type="entry name" value="MethylTrfase_TaqI-like_dom"/>
</dbReference>
<dbReference type="EMBL" id="JBHUOP010000002">
    <property type="protein sequence ID" value="MFD2839746.1"/>
    <property type="molecule type" value="Genomic_DNA"/>
</dbReference>
<evidence type="ECO:0000256" key="5">
    <source>
        <dbReference type="ARBA" id="ARBA00047942"/>
    </source>
</evidence>
<keyword evidence="8" id="KW-1185">Reference proteome</keyword>
<dbReference type="PRINTS" id="PR00507">
    <property type="entry name" value="N12N6MTFRASE"/>
</dbReference>
<dbReference type="EC" id="2.1.1.72" evidence="1"/>
<evidence type="ECO:0000256" key="4">
    <source>
        <dbReference type="ARBA" id="ARBA00022691"/>
    </source>
</evidence>
<feature type="domain" description="Type II methyltransferase M.TaqI-like" evidence="6">
    <location>
        <begin position="95"/>
        <end position="280"/>
    </location>
</feature>
<keyword evidence="4" id="KW-0949">S-adenosyl-L-methionine</keyword>
<dbReference type="GO" id="GO:0008168">
    <property type="term" value="F:methyltransferase activity"/>
    <property type="evidence" value="ECO:0007669"/>
    <property type="project" value="UniProtKB-KW"/>
</dbReference>
<reference evidence="8" key="1">
    <citation type="journal article" date="2019" name="Int. J. Syst. Evol. Microbiol.">
        <title>The Global Catalogue of Microorganisms (GCM) 10K type strain sequencing project: providing services to taxonomists for standard genome sequencing and annotation.</title>
        <authorList>
            <consortium name="The Broad Institute Genomics Platform"/>
            <consortium name="The Broad Institute Genome Sequencing Center for Infectious Disease"/>
            <person name="Wu L."/>
            <person name="Ma J."/>
        </authorList>
    </citation>
    <scope>NUCLEOTIDE SEQUENCE [LARGE SCALE GENOMIC DNA]</scope>
    <source>
        <strain evidence="8">KCTC 33576</strain>
    </source>
</reference>
<keyword evidence="3" id="KW-0808">Transferase</keyword>
<sequence>MSAETGAMAQTGKHVPDVLETLAQLPNDDVYTPPKVVTAMLDILPTHVWSEPHFTWLDPATKSGVYLREVFKRLMVGLAEWEPDGYKRREHILKNMIFGAATTRLNGEIARRTLYQTKNATGTEVKDSALTDLIVHFDSVEGNIPFVQTDHTLDRLGKFCIVCRAPVKLIRERRENFAYSFIHGTYPTKEMADVQFDVIIGNPPYQIGMDDGKGNRTANITPLYNLFVERAIAMNPRYVVMITPSRWFTSGHGLSEYRLKMMNDRRIRKLVDNPKLYDVFPQAEIKGGVSYLLWDREYDGDCEFSTRIDGMICDSAKRDLRQGVDVILRDNFAAGIVGKISSDPFPKGSLGDLVSPSDPFGARTSKGRKMNLLKGQFRLFSSTGWDTFDVHRSSGTMHGSTDGRF</sequence>
<gene>
    <name evidence="7" type="ORF">ACFSYH_04085</name>
</gene>
<dbReference type="RefSeq" id="WP_377465297.1">
    <property type="nucleotide sequence ID" value="NZ_JBHUOP010000002.1"/>
</dbReference>
<evidence type="ECO:0000256" key="3">
    <source>
        <dbReference type="ARBA" id="ARBA00022679"/>
    </source>
</evidence>
<dbReference type="Gene3D" id="3.40.50.150">
    <property type="entry name" value="Vaccinia Virus protein VP39"/>
    <property type="match status" value="1"/>
</dbReference>
<dbReference type="PANTHER" id="PTHR33841">
    <property type="entry name" value="DNA METHYLTRANSFERASE YEEA-RELATED"/>
    <property type="match status" value="1"/>
</dbReference>
<accession>A0ABW5XBR4</accession>
<evidence type="ECO:0000313" key="7">
    <source>
        <dbReference type="EMBL" id="MFD2839746.1"/>
    </source>
</evidence>
<dbReference type="InterPro" id="IPR002052">
    <property type="entry name" value="DNA_methylase_N6_adenine_CS"/>
</dbReference>
<dbReference type="PANTHER" id="PTHR33841:SF1">
    <property type="entry name" value="DNA METHYLTRANSFERASE A"/>
    <property type="match status" value="1"/>
</dbReference>
<evidence type="ECO:0000256" key="1">
    <source>
        <dbReference type="ARBA" id="ARBA00011900"/>
    </source>
</evidence>
<dbReference type="InterPro" id="IPR029063">
    <property type="entry name" value="SAM-dependent_MTases_sf"/>
</dbReference>
<name>A0ABW5XBR4_9MICO</name>
<keyword evidence="2 7" id="KW-0489">Methyltransferase</keyword>
<dbReference type="Pfam" id="PF07669">
    <property type="entry name" value="Eco57I"/>
    <property type="match status" value="1"/>
</dbReference>
<dbReference type="GO" id="GO:0032259">
    <property type="term" value="P:methylation"/>
    <property type="evidence" value="ECO:0007669"/>
    <property type="project" value="UniProtKB-KW"/>
</dbReference>